<accession>A0A0M8MUW3</accession>
<comment type="similarity">
    <text evidence="1">Belongs to the ATP-dependent AMP-binding enzyme family.</text>
</comment>
<keyword evidence="2" id="KW-0436">Ligase</keyword>
<dbReference type="InterPro" id="IPR042099">
    <property type="entry name" value="ANL_N_sf"/>
</dbReference>
<dbReference type="Proteomes" id="UP000037751">
    <property type="component" value="Unassembled WGS sequence"/>
</dbReference>
<evidence type="ECO:0000259" key="6">
    <source>
        <dbReference type="Pfam" id="PF13193"/>
    </source>
</evidence>
<dbReference type="Gene3D" id="3.30.300.30">
    <property type="match status" value="1"/>
</dbReference>
<dbReference type="GO" id="GO:0005524">
    <property type="term" value="F:ATP binding"/>
    <property type="evidence" value="ECO:0007669"/>
    <property type="project" value="UniProtKB-KW"/>
</dbReference>
<evidence type="ECO:0000256" key="4">
    <source>
        <dbReference type="ARBA" id="ARBA00022840"/>
    </source>
</evidence>
<name>A0A0M8MUW3_9BASI</name>
<keyword evidence="3" id="KW-0547">Nucleotide-binding</keyword>
<evidence type="ECO:0000256" key="2">
    <source>
        <dbReference type="ARBA" id="ARBA00022598"/>
    </source>
</evidence>
<dbReference type="Pfam" id="PF00501">
    <property type="entry name" value="AMP-binding"/>
    <property type="match status" value="1"/>
</dbReference>
<dbReference type="STRING" id="77020.A0A0M8MUW3"/>
<reference evidence="7 8" key="1">
    <citation type="submission" date="2015-07" db="EMBL/GenBank/DDBJ databases">
        <title>Draft Genome Sequence of Malassezia furfur CBS1878 and Malassezia pachydermatis CBS1879.</title>
        <authorList>
            <person name="Triana S."/>
            <person name="Ohm R."/>
            <person name="Gonzalez A."/>
            <person name="DeCock H."/>
            <person name="Restrepo S."/>
            <person name="Celis A."/>
        </authorList>
    </citation>
    <scope>NUCLEOTIDE SEQUENCE [LARGE SCALE GENOMIC DNA]</scope>
    <source>
        <strain evidence="7 8">CBS 1879</strain>
    </source>
</reference>
<dbReference type="PROSITE" id="PS00455">
    <property type="entry name" value="AMP_BINDING"/>
    <property type="match status" value="1"/>
</dbReference>
<evidence type="ECO:0000256" key="3">
    <source>
        <dbReference type="ARBA" id="ARBA00022741"/>
    </source>
</evidence>
<dbReference type="GeneID" id="28730180"/>
<sequence length="530" mass="56888">MTPTTLASTLFSPRAGYDASAEAIQLPVSTGTPASFTYAQVQQMVAHVQAQLASLDLPAGSTVSSSLINNTEFVAAFLATAEEGLVAAPLNPNYKEAEVHFYLDDTKSKLLILPHGTLKGDGASDGALAALKAAQGLQVRVVEIKLDVATATMNLLDGDTPLPTATTRQAHENDTALVLHTSGTTGRPKAVPLTHKNLLTSMHNIQNTYKLTPQDKTFLVMPLFHVHGLLCGLLASFLAGSAVAIPSRFSASTFWEDVQACKVNWYTAVPTIHQIVLTLDRPTPLPQFRFIRSCSSSLSPTTFHALEEALNAPVLEAYAMTEASHQMTSNPVPPAKRKPGTVGIGHGVEVKILNEKGEELPQGQNGEVCVRGANITHGYLNNDKANRDSFFRTEFGNCPPESDGYLRTGDQGRKDEDGYLVLTGRIKELINRSGEKISPLEIDSALLSLSGIKEAVSFSMPHDMYGEVVGAAVVLKEGATGIDQASIQRDLAEKLIKFKIPEKIWIAEIIPKTATGKIQRRNVASAFLGA</sequence>
<dbReference type="InterPro" id="IPR020845">
    <property type="entry name" value="AMP-binding_CS"/>
</dbReference>
<dbReference type="AlphaFoldDB" id="A0A0M8MUW3"/>
<keyword evidence="4" id="KW-0067">ATP-binding</keyword>
<dbReference type="Pfam" id="PF13193">
    <property type="entry name" value="AMP-binding_C"/>
    <property type="match status" value="1"/>
</dbReference>
<dbReference type="InterPro" id="IPR045310">
    <property type="entry name" value="Pcs60-like"/>
</dbReference>
<protein>
    <submittedName>
        <fullName evidence="7">Peroxisomal-coenzyme a synthetase</fullName>
    </submittedName>
</protein>
<evidence type="ECO:0000256" key="1">
    <source>
        <dbReference type="ARBA" id="ARBA00006432"/>
    </source>
</evidence>
<dbReference type="GO" id="GO:0006631">
    <property type="term" value="P:fatty acid metabolic process"/>
    <property type="evidence" value="ECO:0007669"/>
    <property type="project" value="TreeGrafter"/>
</dbReference>
<dbReference type="RefSeq" id="XP_017991713.1">
    <property type="nucleotide sequence ID" value="XM_018138304.1"/>
</dbReference>
<dbReference type="OrthoDB" id="10253115at2759"/>
<organism evidence="7 8">
    <name type="scientific">Malassezia pachydermatis</name>
    <dbReference type="NCBI Taxonomy" id="77020"/>
    <lineage>
        <taxon>Eukaryota</taxon>
        <taxon>Fungi</taxon>
        <taxon>Dikarya</taxon>
        <taxon>Basidiomycota</taxon>
        <taxon>Ustilaginomycotina</taxon>
        <taxon>Malasseziomycetes</taxon>
        <taxon>Malasseziales</taxon>
        <taxon>Malasseziaceae</taxon>
        <taxon>Malassezia</taxon>
    </lineage>
</organism>
<feature type="domain" description="AMP-binding enzyme C-terminal" evidence="6">
    <location>
        <begin position="441"/>
        <end position="517"/>
    </location>
</feature>
<gene>
    <name evidence="7" type="ORF">Malapachy_3845</name>
</gene>
<comment type="caution">
    <text evidence="7">The sequence shown here is derived from an EMBL/GenBank/DDBJ whole genome shotgun (WGS) entry which is preliminary data.</text>
</comment>
<evidence type="ECO:0000313" key="7">
    <source>
        <dbReference type="EMBL" id="KOS14081.1"/>
    </source>
</evidence>
<dbReference type="Gene3D" id="3.40.50.12780">
    <property type="entry name" value="N-terminal domain of ligase-like"/>
    <property type="match status" value="1"/>
</dbReference>
<dbReference type="VEuPathDB" id="FungiDB:Malapachy_3845"/>
<dbReference type="GO" id="GO:0031956">
    <property type="term" value="F:medium-chain fatty acid-CoA ligase activity"/>
    <property type="evidence" value="ECO:0007669"/>
    <property type="project" value="TreeGrafter"/>
</dbReference>
<dbReference type="InterPro" id="IPR045851">
    <property type="entry name" value="AMP-bd_C_sf"/>
</dbReference>
<keyword evidence="8" id="KW-1185">Reference proteome</keyword>
<dbReference type="SUPFAM" id="SSF56801">
    <property type="entry name" value="Acetyl-CoA synthetase-like"/>
    <property type="match status" value="1"/>
</dbReference>
<dbReference type="CDD" id="cd05926">
    <property type="entry name" value="FACL_fum10p_like"/>
    <property type="match status" value="1"/>
</dbReference>
<dbReference type="InterPro" id="IPR025110">
    <property type="entry name" value="AMP-bd_C"/>
</dbReference>
<proteinExistence type="inferred from homology"/>
<evidence type="ECO:0000313" key="8">
    <source>
        <dbReference type="Proteomes" id="UP000037751"/>
    </source>
</evidence>
<dbReference type="EMBL" id="LGAV01000004">
    <property type="protein sequence ID" value="KOS14081.1"/>
    <property type="molecule type" value="Genomic_DNA"/>
</dbReference>
<dbReference type="PANTHER" id="PTHR43201:SF5">
    <property type="entry name" value="MEDIUM-CHAIN ACYL-COA LIGASE ACSF2, MITOCHONDRIAL"/>
    <property type="match status" value="1"/>
</dbReference>
<dbReference type="InterPro" id="IPR000873">
    <property type="entry name" value="AMP-dep_synth/lig_dom"/>
</dbReference>
<evidence type="ECO:0000259" key="5">
    <source>
        <dbReference type="Pfam" id="PF00501"/>
    </source>
</evidence>
<dbReference type="PANTHER" id="PTHR43201">
    <property type="entry name" value="ACYL-COA SYNTHETASE"/>
    <property type="match status" value="1"/>
</dbReference>
<feature type="domain" description="AMP-dependent synthetase/ligase" evidence="5">
    <location>
        <begin position="31"/>
        <end position="380"/>
    </location>
</feature>